<reference evidence="3" key="3">
    <citation type="submission" date="2015-06" db="UniProtKB">
        <authorList>
            <consortium name="EnsemblMetazoa"/>
        </authorList>
    </citation>
    <scope>IDENTIFICATION</scope>
</reference>
<organism evidence="2">
    <name type="scientific">Capitella teleta</name>
    <name type="common">Polychaete worm</name>
    <dbReference type="NCBI Taxonomy" id="283909"/>
    <lineage>
        <taxon>Eukaryota</taxon>
        <taxon>Metazoa</taxon>
        <taxon>Spiralia</taxon>
        <taxon>Lophotrochozoa</taxon>
        <taxon>Annelida</taxon>
        <taxon>Polychaeta</taxon>
        <taxon>Sedentaria</taxon>
        <taxon>Scolecida</taxon>
        <taxon>Capitellidae</taxon>
        <taxon>Capitella</taxon>
    </lineage>
</organism>
<dbReference type="Proteomes" id="UP000014760">
    <property type="component" value="Unassembled WGS sequence"/>
</dbReference>
<feature type="region of interest" description="Disordered" evidence="1">
    <location>
        <begin position="99"/>
        <end position="132"/>
    </location>
</feature>
<keyword evidence="4" id="KW-1185">Reference proteome</keyword>
<sequence length="378" mass="39347">MAASQPSQSAARRACALQSGSGFAGKMAASNPLEEILNSEVDESAISAVVGSLESSLLSPTIKASVQHNSEPPNRSNHTATISVTRENTANRAHELIVPGKSKNTPSLHPNNANNKQPLRMTDAKRSSPVMNLSSEGLAKAGVGSVNLRNHNGTPSTVGSTNVGTVANSRNSPVESGNGVQSIAANQKSSMSVGDVKPVILPGQPPTVTVKSEPSFTVKTEPDVKSVVYKGLRPGAPQNIKQEVKYITHSPINAVVSCGQKTTPASTSVITLTRPMSSPQTVTVVRQPIGAGTTTSASSIQIVTMAGASVMTPRAVTSSSVQKTLAPRTMPMQTTPVRIAANPQVLPARPQGNAVCAHHVDYSIQCIIKITKLSENHI</sequence>
<proteinExistence type="predicted"/>
<dbReference type="AlphaFoldDB" id="R7U168"/>
<evidence type="ECO:0000256" key="1">
    <source>
        <dbReference type="SAM" id="MobiDB-lite"/>
    </source>
</evidence>
<protein>
    <submittedName>
        <fullName evidence="2 3">Uncharacterized protein</fullName>
    </submittedName>
</protein>
<reference evidence="2 4" key="2">
    <citation type="journal article" date="2013" name="Nature">
        <title>Insights into bilaterian evolution from three spiralian genomes.</title>
        <authorList>
            <person name="Simakov O."/>
            <person name="Marletaz F."/>
            <person name="Cho S.J."/>
            <person name="Edsinger-Gonzales E."/>
            <person name="Havlak P."/>
            <person name="Hellsten U."/>
            <person name="Kuo D.H."/>
            <person name="Larsson T."/>
            <person name="Lv J."/>
            <person name="Arendt D."/>
            <person name="Savage R."/>
            <person name="Osoegawa K."/>
            <person name="de Jong P."/>
            <person name="Grimwood J."/>
            <person name="Chapman J.A."/>
            <person name="Shapiro H."/>
            <person name="Aerts A."/>
            <person name="Otillar R.P."/>
            <person name="Terry A.Y."/>
            <person name="Boore J.L."/>
            <person name="Grigoriev I.V."/>
            <person name="Lindberg D.R."/>
            <person name="Seaver E.C."/>
            <person name="Weisblat D.A."/>
            <person name="Putnam N.H."/>
            <person name="Rokhsar D.S."/>
        </authorList>
    </citation>
    <scope>NUCLEOTIDE SEQUENCE</scope>
    <source>
        <strain evidence="2 4">I ESC-2004</strain>
    </source>
</reference>
<reference evidence="4" key="1">
    <citation type="submission" date="2012-12" db="EMBL/GenBank/DDBJ databases">
        <authorList>
            <person name="Hellsten U."/>
            <person name="Grimwood J."/>
            <person name="Chapman J.A."/>
            <person name="Shapiro H."/>
            <person name="Aerts A."/>
            <person name="Otillar R.P."/>
            <person name="Terry A.Y."/>
            <person name="Boore J.L."/>
            <person name="Simakov O."/>
            <person name="Marletaz F."/>
            <person name="Cho S.-J."/>
            <person name="Edsinger-Gonzales E."/>
            <person name="Havlak P."/>
            <person name="Kuo D.-H."/>
            <person name="Larsson T."/>
            <person name="Lv J."/>
            <person name="Arendt D."/>
            <person name="Savage R."/>
            <person name="Osoegawa K."/>
            <person name="de Jong P."/>
            <person name="Lindberg D.R."/>
            <person name="Seaver E.C."/>
            <person name="Weisblat D.A."/>
            <person name="Putnam N.H."/>
            <person name="Grigoriev I.V."/>
            <person name="Rokhsar D.S."/>
        </authorList>
    </citation>
    <scope>NUCLEOTIDE SEQUENCE</scope>
    <source>
        <strain evidence="4">I ESC-2004</strain>
    </source>
</reference>
<accession>R7U168</accession>
<dbReference type="EMBL" id="KB306344">
    <property type="protein sequence ID" value="ELT99953.1"/>
    <property type="molecule type" value="Genomic_DNA"/>
</dbReference>
<evidence type="ECO:0000313" key="3">
    <source>
        <dbReference type="EnsemblMetazoa" id="CapteP200519"/>
    </source>
</evidence>
<dbReference type="HOGENOM" id="CLU_732047_0_0_1"/>
<dbReference type="OrthoDB" id="21060at2759"/>
<dbReference type="EnsemblMetazoa" id="CapteT200519">
    <property type="protein sequence ID" value="CapteP200519"/>
    <property type="gene ID" value="CapteG200519"/>
</dbReference>
<feature type="compositionally biased region" description="Polar residues" evidence="1">
    <location>
        <begin position="102"/>
        <end position="117"/>
    </location>
</feature>
<gene>
    <name evidence="2" type="ORF">CAPTEDRAFT_200519</name>
</gene>
<evidence type="ECO:0000313" key="4">
    <source>
        <dbReference type="Proteomes" id="UP000014760"/>
    </source>
</evidence>
<name>R7U168_CAPTE</name>
<dbReference type="EMBL" id="AMQN01009844">
    <property type="status" value="NOT_ANNOTATED_CDS"/>
    <property type="molecule type" value="Genomic_DNA"/>
</dbReference>
<evidence type="ECO:0000313" key="2">
    <source>
        <dbReference type="EMBL" id="ELT99953.1"/>
    </source>
</evidence>